<feature type="region of interest" description="Disordered" evidence="1">
    <location>
        <begin position="114"/>
        <end position="134"/>
    </location>
</feature>
<keyword evidence="4" id="KW-1185">Reference proteome</keyword>
<gene>
    <name evidence="3" type="ORF">DFQ14_10531</name>
</gene>
<evidence type="ECO:0000256" key="1">
    <source>
        <dbReference type="SAM" id="MobiDB-lite"/>
    </source>
</evidence>
<keyword evidence="2" id="KW-0472">Membrane</keyword>
<organism evidence="3 4">
    <name type="scientific">Halopolyspora algeriensis</name>
    <dbReference type="NCBI Taxonomy" id="1500506"/>
    <lineage>
        <taxon>Bacteria</taxon>
        <taxon>Bacillati</taxon>
        <taxon>Actinomycetota</taxon>
        <taxon>Actinomycetes</taxon>
        <taxon>Actinomycetes incertae sedis</taxon>
        <taxon>Halopolyspora</taxon>
    </lineage>
</organism>
<dbReference type="InterPro" id="IPR009293">
    <property type="entry name" value="UPF0478"/>
</dbReference>
<dbReference type="RefSeq" id="WP_114452908.1">
    <property type="nucleotide sequence ID" value="NZ_QPJC01000005.1"/>
</dbReference>
<keyword evidence="2" id="KW-0812">Transmembrane</keyword>
<evidence type="ECO:0000313" key="3">
    <source>
        <dbReference type="EMBL" id="RCW43890.1"/>
    </source>
</evidence>
<name>A0A368VQF7_9ACTN</name>
<evidence type="ECO:0000256" key="2">
    <source>
        <dbReference type="SAM" id="Phobius"/>
    </source>
</evidence>
<dbReference type="EMBL" id="QPJC01000005">
    <property type="protein sequence ID" value="RCW43890.1"/>
    <property type="molecule type" value="Genomic_DNA"/>
</dbReference>
<feature type="transmembrane region" description="Helical" evidence="2">
    <location>
        <begin position="6"/>
        <end position="27"/>
    </location>
</feature>
<evidence type="ECO:0000313" key="4">
    <source>
        <dbReference type="Proteomes" id="UP000253495"/>
    </source>
</evidence>
<keyword evidence="2" id="KW-1133">Transmembrane helix</keyword>
<sequence length="134" mass="14186">MTPTQIAALIAAGAFVLLVVLLAIPLVKLGRTLDEATNAIRKAHENSDPLFTGANTTLTHVNTQLERVDGITANAKSVSGNVSALSSLFTATLGGPLVKAAAFSYGVTKALRARRTRREEPAGRHSRRGKRGRK</sequence>
<reference evidence="3 4" key="1">
    <citation type="submission" date="2018-07" db="EMBL/GenBank/DDBJ databases">
        <title>Genomic Encyclopedia of Type Strains, Phase III (KMG-III): the genomes of soil and plant-associated and newly described type strains.</title>
        <authorList>
            <person name="Whitman W."/>
        </authorList>
    </citation>
    <scope>NUCLEOTIDE SEQUENCE [LARGE SCALE GENOMIC DNA]</scope>
    <source>
        <strain evidence="3 4">CECT 8575</strain>
    </source>
</reference>
<dbReference type="Proteomes" id="UP000253495">
    <property type="component" value="Unassembled WGS sequence"/>
</dbReference>
<comment type="caution">
    <text evidence="3">The sequence shown here is derived from an EMBL/GenBank/DDBJ whole genome shotgun (WGS) entry which is preliminary data.</text>
</comment>
<feature type="compositionally biased region" description="Basic residues" evidence="1">
    <location>
        <begin position="124"/>
        <end position="134"/>
    </location>
</feature>
<dbReference type="Pfam" id="PF06103">
    <property type="entry name" value="DUF948"/>
    <property type="match status" value="1"/>
</dbReference>
<proteinExistence type="predicted"/>
<dbReference type="AlphaFoldDB" id="A0A368VQF7"/>
<accession>A0A368VQF7</accession>
<dbReference type="OrthoDB" id="3237344at2"/>
<protein>
    <submittedName>
        <fullName evidence="3">Uncharacterized protein DUF948</fullName>
    </submittedName>
</protein>